<protein>
    <recommendedName>
        <fullName evidence="3">F-box domain-containing protein</fullName>
    </recommendedName>
</protein>
<name>A0A8H3IB65_9LECA</name>
<proteinExistence type="predicted"/>
<evidence type="ECO:0008006" key="3">
    <source>
        <dbReference type="Google" id="ProtNLM"/>
    </source>
</evidence>
<organism evidence="1 2">
    <name type="scientific">Imshaugia aleurites</name>
    <dbReference type="NCBI Taxonomy" id="172621"/>
    <lineage>
        <taxon>Eukaryota</taxon>
        <taxon>Fungi</taxon>
        <taxon>Dikarya</taxon>
        <taxon>Ascomycota</taxon>
        <taxon>Pezizomycotina</taxon>
        <taxon>Lecanoromycetes</taxon>
        <taxon>OSLEUM clade</taxon>
        <taxon>Lecanoromycetidae</taxon>
        <taxon>Lecanorales</taxon>
        <taxon>Lecanorineae</taxon>
        <taxon>Parmeliaceae</taxon>
        <taxon>Imshaugia</taxon>
    </lineage>
</organism>
<keyword evidence="2" id="KW-1185">Reference proteome</keyword>
<sequence length="172" mass="19374">MSPPEILLIILRGVEATSHFNVKLVCRAFHRYASVIDTKTLTFAQATKCHAPIEAAMEPRIALVCCCCTRCGRVKDTSQFADRQAVRAKLDRTCVACGLQRKKYSAKVLPSIGREERIPCYDYLQPRPTYAGWRLKSAEAVIMLPVTSGKIYCEYCVETRLRFVTITSIYTA</sequence>
<gene>
    <name evidence="1" type="ORF">IMSHALPRED_010617</name>
</gene>
<reference evidence="1" key="1">
    <citation type="submission" date="2021-03" db="EMBL/GenBank/DDBJ databases">
        <authorList>
            <person name="Tagirdzhanova G."/>
        </authorList>
    </citation>
    <scope>NUCLEOTIDE SEQUENCE</scope>
</reference>
<dbReference type="Proteomes" id="UP000664534">
    <property type="component" value="Unassembled WGS sequence"/>
</dbReference>
<evidence type="ECO:0000313" key="2">
    <source>
        <dbReference type="Proteomes" id="UP000664534"/>
    </source>
</evidence>
<dbReference type="AlphaFoldDB" id="A0A8H3IB65"/>
<comment type="caution">
    <text evidence="1">The sequence shown here is derived from an EMBL/GenBank/DDBJ whole genome shotgun (WGS) entry which is preliminary data.</text>
</comment>
<accession>A0A8H3IB65</accession>
<evidence type="ECO:0000313" key="1">
    <source>
        <dbReference type="EMBL" id="CAF9911888.1"/>
    </source>
</evidence>
<dbReference type="EMBL" id="CAJPDT010000009">
    <property type="protein sequence ID" value="CAF9911888.1"/>
    <property type="molecule type" value="Genomic_DNA"/>
</dbReference>